<dbReference type="Proteomes" id="UP000233469">
    <property type="component" value="Unassembled WGS sequence"/>
</dbReference>
<reference evidence="1 2" key="1">
    <citation type="submission" date="2016-04" db="EMBL/GenBank/DDBJ databases">
        <title>Genome analyses suggest a sexual origin of heterokaryosis in a supposedly ancient asexual fungus.</title>
        <authorList>
            <person name="Ropars J."/>
            <person name="Sedzielewska K."/>
            <person name="Noel J."/>
            <person name="Charron P."/>
            <person name="Farinelli L."/>
            <person name="Marton T."/>
            <person name="Kruger M."/>
            <person name="Pelin A."/>
            <person name="Brachmann A."/>
            <person name="Corradi N."/>
        </authorList>
    </citation>
    <scope>NUCLEOTIDE SEQUENCE [LARGE SCALE GENOMIC DNA]</scope>
    <source>
        <strain evidence="1 2">C2</strain>
    </source>
</reference>
<name>A0A2N1MSR3_9GLOM</name>
<accession>A0A2N1MSR3</accession>
<evidence type="ECO:0000313" key="1">
    <source>
        <dbReference type="EMBL" id="PKK64691.1"/>
    </source>
</evidence>
<protein>
    <recommendedName>
        <fullName evidence="3">F-box domain-containing protein</fullName>
    </recommendedName>
</protein>
<dbReference type="VEuPathDB" id="FungiDB:RhiirFUN_003711"/>
<evidence type="ECO:0008006" key="3">
    <source>
        <dbReference type="Google" id="ProtNLM"/>
    </source>
</evidence>
<proteinExistence type="predicted"/>
<dbReference type="VEuPathDB" id="FungiDB:RhiirA1_461001"/>
<sequence>MSHLVEDCLRIIFTELKYVPNSLYSCILVNRFWCIIGVQILWEKPHEFLLNHRNLKRVSYIIGNHEILQFIKFYNIIIDLLPTSSKKLLIENNVISISIPFSNKPLFNYISFSSEISSNLIIDMGFGLIKENITHFRWYTTLPLYQYPGASTCFSQLRTLYITCNESLISDNLLGMAQICQDIENLKLWNCDKYIPGLIKFIDNQKILQSLYLHNEKSELKCIQLSETIEKKAVTLKRFTLENVMLSPKFLLSLINLEQLKLIIERRCYSSEQDIQKWKKYLLIASFPKLQYLETQYLSPHGVLIAKNCPNIERLSINTYFKNLGGVKEIILNCNKLRKLEIFINFDDDDGDDHEREIICDEILNYLLNYSSRNFDEFAFDQDWRFPVNNLKNFFEGWRGRKPIKFVTRFHKCHHFTQKHIEIVQKYYDEGVIDKDTRSLYGVNDF</sequence>
<dbReference type="Gene3D" id="3.80.10.10">
    <property type="entry name" value="Ribonuclease Inhibitor"/>
    <property type="match status" value="1"/>
</dbReference>
<dbReference type="EMBL" id="LLXL01001395">
    <property type="protein sequence ID" value="PKK64691.1"/>
    <property type="molecule type" value="Genomic_DNA"/>
</dbReference>
<dbReference type="SUPFAM" id="SSF52047">
    <property type="entry name" value="RNI-like"/>
    <property type="match status" value="1"/>
</dbReference>
<comment type="caution">
    <text evidence="1">The sequence shown here is derived from an EMBL/GenBank/DDBJ whole genome shotgun (WGS) entry which is preliminary data.</text>
</comment>
<dbReference type="InterPro" id="IPR032675">
    <property type="entry name" value="LRR_dom_sf"/>
</dbReference>
<dbReference type="AlphaFoldDB" id="A0A2N1MSR3"/>
<reference evidence="1 2" key="2">
    <citation type="submission" date="2017-10" db="EMBL/GenBank/DDBJ databases">
        <title>Extensive intraspecific genome diversity in a model arbuscular mycorrhizal fungus.</title>
        <authorList>
            <person name="Chen E.C.H."/>
            <person name="Morin E."/>
            <person name="Baudet D."/>
            <person name="Noel J."/>
            <person name="Ndikumana S."/>
            <person name="Charron P."/>
            <person name="St-Onge C."/>
            <person name="Giorgi J."/>
            <person name="Grigoriev I.V."/>
            <person name="Roux C."/>
            <person name="Martin F.M."/>
            <person name="Corradi N."/>
        </authorList>
    </citation>
    <scope>NUCLEOTIDE SEQUENCE [LARGE SCALE GENOMIC DNA]</scope>
    <source>
        <strain evidence="1 2">C2</strain>
    </source>
</reference>
<organism evidence="1 2">
    <name type="scientific">Rhizophagus irregularis</name>
    <dbReference type="NCBI Taxonomy" id="588596"/>
    <lineage>
        <taxon>Eukaryota</taxon>
        <taxon>Fungi</taxon>
        <taxon>Fungi incertae sedis</taxon>
        <taxon>Mucoromycota</taxon>
        <taxon>Glomeromycotina</taxon>
        <taxon>Glomeromycetes</taxon>
        <taxon>Glomerales</taxon>
        <taxon>Glomeraceae</taxon>
        <taxon>Rhizophagus</taxon>
    </lineage>
</organism>
<gene>
    <name evidence="1" type="ORF">RhiirC2_787149</name>
</gene>
<evidence type="ECO:0000313" key="2">
    <source>
        <dbReference type="Proteomes" id="UP000233469"/>
    </source>
</evidence>
<dbReference type="VEuPathDB" id="FungiDB:FUN_017602"/>